<dbReference type="AlphaFoldDB" id="A0A9P1FMR1"/>
<evidence type="ECO:0000313" key="3">
    <source>
        <dbReference type="EMBL" id="CAL4770341.1"/>
    </source>
</evidence>
<feature type="region of interest" description="Disordered" evidence="1">
    <location>
        <begin position="1032"/>
        <end position="1062"/>
    </location>
</feature>
<evidence type="ECO:0000256" key="1">
    <source>
        <dbReference type="SAM" id="MobiDB-lite"/>
    </source>
</evidence>
<reference evidence="3 4" key="2">
    <citation type="submission" date="2024-05" db="EMBL/GenBank/DDBJ databases">
        <authorList>
            <person name="Chen Y."/>
            <person name="Shah S."/>
            <person name="Dougan E. K."/>
            <person name="Thang M."/>
            <person name="Chan C."/>
        </authorList>
    </citation>
    <scope>NUCLEOTIDE SEQUENCE [LARGE SCALE GENOMIC DNA]</scope>
</reference>
<sequence length="1062" mass="118235">MGRAQTVTTTQAKTGKFAPIRVRSLEAQLMSSSRQYARMRRARNPNVIFGDLKAAPSNEVDYLLRPLSATVVEIRSEDHAVVLSHPQPWDDTKPIVCHGLALPVIHAEEDCLWLQDIDAVSRADVVTQLHCTGTKEDLEAAFAQAWKARWDRHRDVPFERWNVILDFARRFLPRRQLRWPSITPEELDTLYGSRAARYAGQVWSQLLWAVEAFIEALDLLLDQKKTFVWSTSSQGRQCLRDQGFTVVDSCRMLGAHVQTTRKHTNATQMVRIHALQSMWPKLKLSASPYELKIRAIRVAAWPKGLHAIASTTVSLQTFSNLRSGAMKGLAADGSGCNAMVHLGMVERPATDLHFWTVLHTLRMVRDCGVPEVVHPALWELARGNQEYATNGISATLLTRLQLLGWHILSPTLVVDDFGSFSLLAICLAELQWRMEWAWVKVVAAHVSHRPGFAALECVDPVRTRQWLAKLILLGADVKINSPNADLWTLIAEDVIAGTQIQITKVLAHRDVSAANSPLEEWCFLHNQYADRAAARANECRDASFWPLLARHASACRSVDEWNTTIQQVLLLVSRKVLYQARPLDPVEPVPSESLPLPRWKPLPPLPSPPGGAIRWYGCAIVTKLMRWFWDAVECELGQMAWVSNAQLYMVFALTTGEAGPVHIHGWRDSADMPLHALRSIGFKERVRWFGKVLRETLRHAGVYVTSRYCRPASHMICMHASCFGAPWDPGLLDAVDRWMMRFSRAPFRRQSRELDRYFQGLYSAPEGKSSSACAGRAYSPSGEFLAMDSPQQAEGRWSAKLRSTRKPPEPSVIQYMVTQAASMKAAGEATLSFSAAGNFWEATMEMDLPSSMSGDLQIIAMHSAANLPTLAASAKFSRPLMLPFNLSCSFSKQEVLPGEDLTVQLQATTGQAGRAFVASLDRSAELLGKRAAVSQSSILASLQSKSDAKAATPVAGKAWRHCVRGDDLMVRMPGDDGEEVPGILFNLELITASDVSDIVRCFRVEKKISDYATRINKVCRGMASCANVPMDHHRRPATPAGRCARLPEAGRPQSQTRCSLRG</sequence>
<dbReference type="Proteomes" id="UP001152797">
    <property type="component" value="Unassembled WGS sequence"/>
</dbReference>
<dbReference type="EMBL" id="CAMXCT010000768">
    <property type="protein sequence ID" value="CAI3983029.1"/>
    <property type="molecule type" value="Genomic_DNA"/>
</dbReference>
<dbReference type="EMBL" id="CAMXCT020000768">
    <property type="protein sequence ID" value="CAL1136404.1"/>
    <property type="molecule type" value="Genomic_DNA"/>
</dbReference>
<reference evidence="2" key="1">
    <citation type="submission" date="2022-10" db="EMBL/GenBank/DDBJ databases">
        <authorList>
            <person name="Chen Y."/>
            <person name="Dougan E. K."/>
            <person name="Chan C."/>
            <person name="Rhodes N."/>
            <person name="Thang M."/>
        </authorList>
    </citation>
    <scope>NUCLEOTIDE SEQUENCE</scope>
</reference>
<evidence type="ECO:0000313" key="2">
    <source>
        <dbReference type="EMBL" id="CAI3983029.1"/>
    </source>
</evidence>
<accession>A0A9P1FMR1</accession>
<name>A0A9P1FMR1_9DINO</name>
<protein>
    <submittedName>
        <fullName evidence="2">Uncharacterized protein</fullName>
    </submittedName>
</protein>
<organism evidence="2">
    <name type="scientific">Cladocopium goreaui</name>
    <dbReference type="NCBI Taxonomy" id="2562237"/>
    <lineage>
        <taxon>Eukaryota</taxon>
        <taxon>Sar</taxon>
        <taxon>Alveolata</taxon>
        <taxon>Dinophyceae</taxon>
        <taxon>Suessiales</taxon>
        <taxon>Symbiodiniaceae</taxon>
        <taxon>Cladocopium</taxon>
    </lineage>
</organism>
<dbReference type="OrthoDB" id="492796at2759"/>
<comment type="caution">
    <text evidence="2">The sequence shown here is derived from an EMBL/GenBank/DDBJ whole genome shotgun (WGS) entry which is preliminary data.</text>
</comment>
<gene>
    <name evidence="2" type="ORF">C1SCF055_LOCUS10680</name>
</gene>
<proteinExistence type="predicted"/>
<feature type="compositionally biased region" description="Polar residues" evidence="1">
    <location>
        <begin position="1052"/>
        <end position="1062"/>
    </location>
</feature>
<evidence type="ECO:0000313" key="4">
    <source>
        <dbReference type="Proteomes" id="UP001152797"/>
    </source>
</evidence>
<keyword evidence="4" id="KW-1185">Reference proteome</keyword>
<dbReference type="EMBL" id="CAMXCT030000768">
    <property type="protein sequence ID" value="CAL4770341.1"/>
    <property type="molecule type" value="Genomic_DNA"/>
</dbReference>